<evidence type="ECO:0000259" key="2">
    <source>
        <dbReference type="Pfam" id="PF10088"/>
    </source>
</evidence>
<evidence type="ECO:0000313" key="3">
    <source>
        <dbReference type="EMBL" id="ADW72804.1"/>
    </source>
</evidence>
<reference evidence="3 4" key="2">
    <citation type="journal article" date="2012" name="J. Bacteriol.">
        <title>Complete Genome Sequence of Rahnella sp. Strain Y9602, a Gammaproteobacterium Isolate from Metal- and Radionuclide-Contaminated Soil.</title>
        <authorList>
            <person name="Martinez R.J."/>
            <person name="Bruce D."/>
            <person name="Detter C."/>
            <person name="Goodwin L.A."/>
            <person name="Han J."/>
            <person name="Han C.S."/>
            <person name="Held B."/>
            <person name="Land M.L."/>
            <person name="Mikhailova N."/>
            <person name="Nolan M."/>
            <person name="Pennacchio L."/>
            <person name="Pitluck S."/>
            <person name="Tapia R."/>
            <person name="Woyke T."/>
            <person name="Sobecky P.A."/>
        </authorList>
    </citation>
    <scope>NUCLEOTIDE SEQUENCE [LARGE SCALE GENOMIC DNA]</scope>
    <source>
        <strain evidence="3 4">Y9602</strain>
    </source>
</reference>
<dbReference type="eggNOG" id="COG5293">
    <property type="taxonomic scope" value="Bacteria"/>
</dbReference>
<feature type="coiled-coil region" evidence="1">
    <location>
        <begin position="185"/>
        <end position="241"/>
    </location>
</feature>
<evidence type="ECO:0000313" key="4">
    <source>
        <dbReference type="Proteomes" id="UP000007257"/>
    </source>
</evidence>
<proteinExistence type="predicted"/>
<dbReference type="AlphaFoldDB" id="A0A0H3F7A9"/>
<dbReference type="OrthoDB" id="7888902at2"/>
<name>A0A0H3F7A9_RAHSY</name>
<dbReference type="InterPro" id="IPR018760">
    <property type="entry name" value="DUF2326"/>
</dbReference>
<dbReference type="InterPro" id="IPR027417">
    <property type="entry name" value="P-loop_NTPase"/>
</dbReference>
<accession>A0A0H3F7A9</accession>
<gene>
    <name evidence="3" type="ordered locus">Rahaq_1181</name>
</gene>
<dbReference type="KEGG" id="rah:Rahaq_1181"/>
<dbReference type="HOGENOM" id="CLU_041118_0_0_6"/>
<dbReference type="Proteomes" id="UP000007257">
    <property type="component" value="Chromosome"/>
</dbReference>
<protein>
    <recommendedName>
        <fullName evidence="2">DUF2326 domain-containing protein</fullName>
    </recommendedName>
</protein>
<dbReference type="RefSeq" id="WP_013574509.1">
    <property type="nucleotide sequence ID" value="NC_015061.1"/>
</dbReference>
<organism evidence="3 4">
    <name type="scientific">Rahnella sp. (strain Y9602)</name>
    <dbReference type="NCBI Taxonomy" id="2703885"/>
    <lineage>
        <taxon>Bacteria</taxon>
        <taxon>Pseudomonadati</taxon>
        <taxon>Pseudomonadota</taxon>
        <taxon>Gammaproteobacteria</taxon>
        <taxon>Enterobacterales</taxon>
        <taxon>Yersiniaceae</taxon>
        <taxon>Rahnella</taxon>
    </lineage>
</organism>
<sequence>MLIINRLYSEPESFEEVKFQKGINLILGEKNSSSNKTNGVGKTLLIEFLNFCLLKDFKNSRVSKIPESSLNKNTFICLDFNIGSNRIISKRKTGAYNNPILIINNKTIEFSSIDDATQTLTKILFSEENNSQHPSFRAMMGPLIRDERSEFKSIIDCYDTELKIPPDLTPHLYLLGISVPIYLEIKEIIKEIKTLTETKRKLKNDIEGLTGKNISSAKSEINDLKSQTENIKFEMENLENSNSYDLVKDEVTILETNLSSLRTKRSILKAELSRINLFTGDNYIDDSEVIELYNQFKNGLGDFITKELNQVISFKKTIDNFQRNLLDARKEAISSEIKDLTNSIKQQNISYSEKIKVFDSSGGLHNLKTLVLIYQKKLEECSQLSALLKKHDDYDSQIKFKKSEKSTLIIDLDESINLCEQTIIDFQETILMMHEYVFYNKKCSLEINTVNTNKIINIELRIDDDGSHSNEREKVFFYDMALLLTDDTYKRHPGILIHDNIFDVDHDTLIRSLNFLAEKASCLKDVQYILTLNRDKINSLDKKTLKLDIDKYRRASLTKNGRFLGKVYREK</sequence>
<dbReference type="Pfam" id="PF10088">
    <property type="entry name" value="DUF2326"/>
    <property type="match status" value="1"/>
</dbReference>
<evidence type="ECO:0000256" key="1">
    <source>
        <dbReference type="SAM" id="Coils"/>
    </source>
</evidence>
<dbReference type="Gene3D" id="3.40.50.300">
    <property type="entry name" value="P-loop containing nucleotide triphosphate hydrolases"/>
    <property type="match status" value="1"/>
</dbReference>
<reference evidence="4" key="1">
    <citation type="submission" date="2011-01" db="EMBL/GenBank/DDBJ databases">
        <title>Complete sequence of chromosome of Rahnella sp. Y9602.</title>
        <authorList>
            <consortium name="US DOE Joint Genome Institute"/>
            <person name="Lucas S."/>
            <person name="Copeland A."/>
            <person name="Lapidus A."/>
            <person name="Cheng J.-F."/>
            <person name="Goodwin L."/>
            <person name="Pitluck S."/>
            <person name="Lu M."/>
            <person name="Detter J.C."/>
            <person name="Han C."/>
            <person name="Tapia R."/>
            <person name="Land M."/>
            <person name="Hauser L."/>
            <person name="Kyrpides N."/>
            <person name="Ivanova N."/>
            <person name="Ovchinnikova G."/>
            <person name="Pagani I."/>
            <person name="Sobecky P.A."/>
            <person name="Martinez R.J."/>
            <person name="Woyke T."/>
        </authorList>
    </citation>
    <scope>NUCLEOTIDE SEQUENCE [LARGE SCALE GENOMIC DNA]</scope>
    <source>
        <strain evidence="4">Y9602</strain>
    </source>
</reference>
<keyword evidence="1" id="KW-0175">Coiled coil</keyword>
<dbReference type="EMBL" id="CP002505">
    <property type="protein sequence ID" value="ADW72804.1"/>
    <property type="molecule type" value="Genomic_DNA"/>
</dbReference>
<feature type="domain" description="DUF2326" evidence="2">
    <location>
        <begin position="438"/>
        <end position="564"/>
    </location>
</feature>